<evidence type="ECO:0000256" key="1">
    <source>
        <dbReference type="PIRSR" id="PIRSR001220-1"/>
    </source>
</evidence>
<dbReference type="SFLD" id="SFLDS00057">
    <property type="entry name" value="Glutaminase/Asparaginase"/>
    <property type="match status" value="1"/>
</dbReference>
<feature type="active site" description="O-isoaspartyl threonine intermediate" evidence="1">
    <location>
        <position position="11"/>
    </location>
</feature>
<dbReference type="Gene3D" id="3.40.50.40">
    <property type="match status" value="1"/>
</dbReference>
<dbReference type="GO" id="GO:0004067">
    <property type="term" value="F:asparaginase activity"/>
    <property type="evidence" value="ECO:0007669"/>
    <property type="project" value="UniProtKB-UniRule"/>
</dbReference>
<comment type="caution">
    <text evidence="5">The sequence shown here is derived from an EMBL/GenBank/DDBJ whole genome shotgun (WGS) entry which is preliminary data.</text>
</comment>
<dbReference type="PROSITE" id="PS51732">
    <property type="entry name" value="ASN_GLN_ASE_3"/>
    <property type="match status" value="1"/>
</dbReference>
<protein>
    <submittedName>
        <fullName evidence="5">Asparaginase</fullName>
    </submittedName>
</protein>
<dbReference type="InterPro" id="IPR027474">
    <property type="entry name" value="L-asparaginase_N"/>
</dbReference>
<dbReference type="InterPro" id="IPR027473">
    <property type="entry name" value="L-asparaginase_C"/>
</dbReference>
<dbReference type="Proteomes" id="UP000436694">
    <property type="component" value="Unassembled WGS sequence"/>
</dbReference>
<reference evidence="5 6" key="1">
    <citation type="submission" date="2019-10" db="EMBL/GenBank/DDBJ databases">
        <title>Epibacterium sp. nov., isolated from seawater.</title>
        <authorList>
            <person name="Zhang X."/>
            <person name="Li N."/>
        </authorList>
    </citation>
    <scope>NUCLEOTIDE SEQUENCE [LARGE SCALE GENOMIC DNA]</scope>
    <source>
        <strain evidence="5 6">SM1969</strain>
    </source>
</reference>
<feature type="domain" description="Asparaginase/glutaminase C-terminal" evidence="4">
    <location>
        <begin position="192"/>
        <end position="305"/>
    </location>
</feature>
<proteinExistence type="predicted"/>
<evidence type="ECO:0000259" key="3">
    <source>
        <dbReference type="Pfam" id="PF00710"/>
    </source>
</evidence>
<dbReference type="InterPro" id="IPR036152">
    <property type="entry name" value="Asp/glu_Ase-like_sf"/>
</dbReference>
<dbReference type="EMBL" id="WIXK01000012">
    <property type="protein sequence ID" value="MQY44204.1"/>
    <property type="molecule type" value="Genomic_DNA"/>
</dbReference>
<dbReference type="Pfam" id="PF00710">
    <property type="entry name" value="Asparaginase"/>
    <property type="match status" value="1"/>
</dbReference>
<dbReference type="PANTHER" id="PTHR11707">
    <property type="entry name" value="L-ASPARAGINASE"/>
    <property type="match status" value="1"/>
</dbReference>
<dbReference type="RefSeq" id="WP_153549101.1">
    <property type="nucleotide sequence ID" value="NZ_WIXK01000012.1"/>
</dbReference>
<feature type="binding site" evidence="2">
    <location>
        <begin position="87"/>
        <end position="88"/>
    </location>
    <ligand>
        <name>substrate</name>
    </ligand>
</feature>
<organism evidence="5 6">
    <name type="scientific">Tritonibacter aquimaris</name>
    <dbReference type="NCBI Taxonomy" id="2663379"/>
    <lineage>
        <taxon>Bacteria</taxon>
        <taxon>Pseudomonadati</taxon>
        <taxon>Pseudomonadota</taxon>
        <taxon>Alphaproteobacteria</taxon>
        <taxon>Rhodobacterales</taxon>
        <taxon>Paracoccaceae</taxon>
        <taxon>Tritonibacter</taxon>
    </lineage>
</organism>
<dbReference type="PIRSF" id="PIRSF500176">
    <property type="entry name" value="L_ASNase"/>
    <property type="match status" value="1"/>
</dbReference>
<evidence type="ECO:0000313" key="5">
    <source>
        <dbReference type="EMBL" id="MQY44204.1"/>
    </source>
</evidence>
<keyword evidence="6" id="KW-1185">Reference proteome</keyword>
<evidence type="ECO:0000259" key="4">
    <source>
        <dbReference type="Pfam" id="PF17763"/>
    </source>
</evidence>
<dbReference type="PANTHER" id="PTHR11707:SF28">
    <property type="entry name" value="60 KDA LYSOPHOSPHOLIPASE"/>
    <property type="match status" value="1"/>
</dbReference>
<sequence length="317" mass="33124">MTICVIHTGGTIGCAATPTGFALCDGLVETALAELAQSGNVQPGYEMVLADPLIDSSQARVADWNWIAGEIASRHDSFDGFVVIHGTDSMAFSAAALAFALEGLEKPVVLTGSMVPLSVEVNDGRGNLVAAMAAAQSATPGVWLQFAGQLLPGTRVQKRHSTAWDAFGADRQDVAPRAAADRFQCHSYAAKRIAVMTMTPGFDPQLLVDLNADAVILRCLGTGNVPGDAEFVAALQGLKARNMPTLVISQCLEGGIVMGTYSAALPLVQADVIDGRDLTLEAGYAKLMMALSRFETDAVALRAYMTAALAGEISPLP</sequence>
<dbReference type="InterPro" id="IPR006034">
    <property type="entry name" value="Asparaginase/glutaminase-like"/>
</dbReference>
<dbReference type="Pfam" id="PF17763">
    <property type="entry name" value="Asparaginase_C"/>
    <property type="match status" value="1"/>
</dbReference>
<name>A0A844B0Y4_9RHOB</name>
<dbReference type="AlphaFoldDB" id="A0A844B0Y4"/>
<dbReference type="PRINTS" id="PR00139">
    <property type="entry name" value="ASNGLNASE"/>
</dbReference>
<feature type="binding site" evidence="2">
    <location>
        <position position="56"/>
    </location>
    <ligand>
        <name>substrate</name>
    </ligand>
</feature>
<dbReference type="Gene3D" id="3.40.50.1170">
    <property type="entry name" value="L-asparaginase, N-terminal domain"/>
    <property type="match status" value="1"/>
</dbReference>
<dbReference type="InterPro" id="IPR037152">
    <property type="entry name" value="L-asparaginase_N_sf"/>
</dbReference>
<dbReference type="PIRSF" id="PIRSF001220">
    <property type="entry name" value="L-ASNase_gatD"/>
    <property type="match status" value="1"/>
</dbReference>
<feature type="domain" description="L-asparaginase N-terminal" evidence="3">
    <location>
        <begin position="3"/>
        <end position="172"/>
    </location>
</feature>
<gene>
    <name evidence="5" type="ORF">GG681_16275</name>
</gene>
<dbReference type="SMART" id="SM00870">
    <property type="entry name" value="Asparaginase"/>
    <property type="match status" value="1"/>
</dbReference>
<dbReference type="InterPro" id="IPR040919">
    <property type="entry name" value="Asparaginase_C"/>
</dbReference>
<accession>A0A844B0Y4</accession>
<dbReference type="SUPFAM" id="SSF53774">
    <property type="entry name" value="Glutaminase/Asparaginase"/>
    <property type="match status" value="1"/>
</dbReference>
<evidence type="ECO:0000256" key="2">
    <source>
        <dbReference type="PIRSR" id="PIRSR001220-2"/>
    </source>
</evidence>
<evidence type="ECO:0000313" key="6">
    <source>
        <dbReference type="Proteomes" id="UP000436694"/>
    </source>
</evidence>